<dbReference type="PROSITE" id="PS50157">
    <property type="entry name" value="ZINC_FINGER_C2H2_2"/>
    <property type="match status" value="2"/>
</dbReference>
<name>J0DA27_AURST</name>
<dbReference type="PROSITE" id="PS00028">
    <property type="entry name" value="ZINC_FINGER_C2H2_1"/>
    <property type="match status" value="1"/>
</dbReference>
<dbReference type="OrthoDB" id="8922241at2759"/>
<organism evidence="10 11">
    <name type="scientific">Auricularia subglabra (strain TFB-10046 / SS5)</name>
    <name type="common">White-rot fungus</name>
    <name type="synonym">Auricularia delicata (strain TFB10046)</name>
    <dbReference type="NCBI Taxonomy" id="717982"/>
    <lineage>
        <taxon>Eukaryota</taxon>
        <taxon>Fungi</taxon>
        <taxon>Dikarya</taxon>
        <taxon>Basidiomycota</taxon>
        <taxon>Agaricomycotina</taxon>
        <taxon>Agaricomycetes</taxon>
        <taxon>Auriculariales</taxon>
        <taxon>Auriculariaceae</taxon>
        <taxon>Auricularia</taxon>
    </lineage>
</organism>
<dbReference type="EMBL" id="JH687850">
    <property type="protein sequence ID" value="EJD36949.1"/>
    <property type="molecule type" value="Genomic_DNA"/>
</dbReference>
<feature type="region of interest" description="Disordered" evidence="8">
    <location>
        <begin position="131"/>
        <end position="168"/>
    </location>
</feature>
<accession>J0DA27</accession>
<dbReference type="AlphaFoldDB" id="J0DA27"/>
<proteinExistence type="predicted"/>
<feature type="compositionally biased region" description="Low complexity" evidence="8">
    <location>
        <begin position="137"/>
        <end position="151"/>
    </location>
</feature>
<evidence type="ECO:0000256" key="7">
    <source>
        <dbReference type="PROSITE-ProRule" id="PRU00042"/>
    </source>
</evidence>
<evidence type="ECO:0000313" key="10">
    <source>
        <dbReference type="EMBL" id="EJD36949.1"/>
    </source>
</evidence>
<evidence type="ECO:0000256" key="4">
    <source>
        <dbReference type="ARBA" id="ARBA00022771"/>
    </source>
</evidence>
<keyword evidence="11" id="KW-1185">Reference proteome</keyword>
<evidence type="ECO:0000256" key="8">
    <source>
        <dbReference type="SAM" id="MobiDB-lite"/>
    </source>
</evidence>
<dbReference type="FunFam" id="3.30.160.60:FF:000110">
    <property type="entry name" value="Zinc finger protein-like"/>
    <property type="match status" value="1"/>
</dbReference>
<evidence type="ECO:0000256" key="5">
    <source>
        <dbReference type="ARBA" id="ARBA00022833"/>
    </source>
</evidence>
<dbReference type="SUPFAM" id="SSF57667">
    <property type="entry name" value="beta-beta-alpha zinc fingers"/>
    <property type="match status" value="1"/>
</dbReference>
<evidence type="ECO:0000256" key="2">
    <source>
        <dbReference type="ARBA" id="ARBA00022723"/>
    </source>
</evidence>
<feature type="domain" description="C2H2-type" evidence="9">
    <location>
        <begin position="11"/>
        <end position="39"/>
    </location>
</feature>
<dbReference type="PANTHER" id="PTHR24394:SF29">
    <property type="entry name" value="MYONEURIN"/>
    <property type="match status" value="1"/>
</dbReference>
<dbReference type="GO" id="GO:0008270">
    <property type="term" value="F:zinc ion binding"/>
    <property type="evidence" value="ECO:0007669"/>
    <property type="project" value="UniProtKB-KW"/>
</dbReference>
<sequence>MPKQPAALGQFPCNFCNKRFTRNADVDRHINNSHLGLKPFQCGYCEKAFSQKANLRRHFLSCGAAREAREAADNDTDAVLELETNPPSGSSPLTTWSLPSPIIDDAMPLFPPEAGLFATPAITPETALQPVASGSNAATATAPPRIRATRPGPYNKQQRPRIKRAPQVQISTDAQLDMTPDFDLLASLMSTPATFDAAAFDTTFGALQLDLSAAAPAPQPSWGDFATGNMPVPLQEPCLPVPPPPPQPLDLSLLLAPQAGPSAQPESGIWDPPADGFNQSIDAWCLEAFASSGDQDAQSIDLWSASF</sequence>
<dbReference type="Pfam" id="PF00096">
    <property type="entry name" value="zf-C2H2"/>
    <property type="match status" value="2"/>
</dbReference>
<evidence type="ECO:0000256" key="3">
    <source>
        <dbReference type="ARBA" id="ARBA00022737"/>
    </source>
</evidence>
<keyword evidence="5" id="KW-0862">Zinc</keyword>
<dbReference type="InParanoid" id="J0DA27"/>
<keyword evidence="2" id="KW-0479">Metal-binding</keyword>
<reference evidence="11" key="1">
    <citation type="journal article" date="2012" name="Science">
        <title>The Paleozoic origin of enzymatic lignin decomposition reconstructed from 31 fungal genomes.</title>
        <authorList>
            <person name="Floudas D."/>
            <person name="Binder M."/>
            <person name="Riley R."/>
            <person name="Barry K."/>
            <person name="Blanchette R.A."/>
            <person name="Henrissat B."/>
            <person name="Martinez A.T."/>
            <person name="Otillar R."/>
            <person name="Spatafora J.W."/>
            <person name="Yadav J.S."/>
            <person name="Aerts A."/>
            <person name="Benoit I."/>
            <person name="Boyd A."/>
            <person name="Carlson A."/>
            <person name="Copeland A."/>
            <person name="Coutinho P.M."/>
            <person name="de Vries R.P."/>
            <person name="Ferreira P."/>
            <person name="Findley K."/>
            <person name="Foster B."/>
            <person name="Gaskell J."/>
            <person name="Glotzer D."/>
            <person name="Gorecki P."/>
            <person name="Heitman J."/>
            <person name="Hesse C."/>
            <person name="Hori C."/>
            <person name="Igarashi K."/>
            <person name="Jurgens J.A."/>
            <person name="Kallen N."/>
            <person name="Kersten P."/>
            <person name="Kohler A."/>
            <person name="Kuees U."/>
            <person name="Kumar T.K.A."/>
            <person name="Kuo A."/>
            <person name="LaButti K."/>
            <person name="Larrondo L.F."/>
            <person name="Lindquist E."/>
            <person name="Ling A."/>
            <person name="Lombard V."/>
            <person name="Lucas S."/>
            <person name="Lundell T."/>
            <person name="Martin R."/>
            <person name="McLaughlin D.J."/>
            <person name="Morgenstern I."/>
            <person name="Morin E."/>
            <person name="Murat C."/>
            <person name="Nagy L.G."/>
            <person name="Nolan M."/>
            <person name="Ohm R.A."/>
            <person name="Patyshakuliyeva A."/>
            <person name="Rokas A."/>
            <person name="Ruiz-Duenas F.J."/>
            <person name="Sabat G."/>
            <person name="Salamov A."/>
            <person name="Samejima M."/>
            <person name="Schmutz J."/>
            <person name="Slot J.C."/>
            <person name="St John F."/>
            <person name="Stenlid J."/>
            <person name="Sun H."/>
            <person name="Sun S."/>
            <person name="Syed K."/>
            <person name="Tsang A."/>
            <person name="Wiebenga A."/>
            <person name="Young D."/>
            <person name="Pisabarro A."/>
            <person name="Eastwood D.C."/>
            <person name="Martin F."/>
            <person name="Cullen D."/>
            <person name="Grigoriev I.V."/>
            <person name="Hibbett D.S."/>
        </authorList>
    </citation>
    <scope>NUCLEOTIDE SEQUENCE [LARGE SCALE GENOMIC DNA]</scope>
    <source>
        <strain evidence="11">TFB10046</strain>
    </source>
</reference>
<dbReference type="PANTHER" id="PTHR24394">
    <property type="entry name" value="ZINC FINGER PROTEIN"/>
    <property type="match status" value="1"/>
</dbReference>
<dbReference type="InterPro" id="IPR013087">
    <property type="entry name" value="Znf_C2H2_type"/>
</dbReference>
<dbReference type="Proteomes" id="UP000006514">
    <property type="component" value="Unassembled WGS sequence"/>
</dbReference>
<dbReference type="Gene3D" id="3.30.160.60">
    <property type="entry name" value="Classic Zinc Finger"/>
    <property type="match status" value="2"/>
</dbReference>
<keyword evidence="6" id="KW-0539">Nucleus</keyword>
<evidence type="ECO:0000313" key="11">
    <source>
        <dbReference type="Proteomes" id="UP000006514"/>
    </source>
</evidence>
<evidence type="ECO:0000256" key="1">
    <source>
        <dbReference type="ARBA" id="ARBA00004123"/>
    </source>
</evidence>
<feature type="domain" description="C2H2-type" evidence="9">
    <location>
        <begin position="40"/>
        <end position="58"/>
    </location>
</feature>
<gene>
    <name evidence="10" type="ORF">AURDEDRAFT_154491</name>
</gene>
<dbReference type="GO" id="GO:0000981">
    <property type="term" value="F:DNA-binding transcription factor activity, RNA polymerase II-specific"/>
    <property type="evidence" value="ECO:0007669"/>
    <property type="project" value="TreeGrafter"/>
</dbReference>
<comment type="subcellular location">
    <subcellularLocation>
        <location evidence="1">Nucleus</location>
    </subcellularLocation>
</comment>
<dbReference type="KEGG" id="adl:AURDEDRAFT_154491"/>
<keyword evidence="3" id="KW-0677">Repeat</keyword>
<dbReference type="SMART" id="SM00355">
    <property type="entry name" value="ZnF_C2H2"/>
    <property type="match status" value="2"/>
</dbReference>
<keyword evidence="4 7" id="KW-0863">Zinc-finger</keyword>
<evidence type="ECO:0000256" key="6">
    <source>
        <dbReference type="ARBA" id="ARBA00023242"/>
    </source>
</evidence>
<dbReference type="InterPro" id="IPR036236">
    <property type="entry name" value="Znf_C2H2_sf"/>
</dbReference>
<evidence type="ECO:0000259" key="9">
    <source>
        <dbReference type="PROSITE" id="PS50157"/>
    </source>
</evidence>
<protein>
    <recommendedName>
        <fullName evidence="9">C2H2-type domain-containing protein</fullName>
    </recommendedName>
</protein>
<dbReference type="GO" id="GO:0005634">
    <property type="term" value="C:nucleus"/>
    <property type="evidence" value="ECO:0007669"/>
    <property type="project" value="UniProtKB-SubCell"/>
</dbReference>
<dbReference type="eggNOG" id="KOG1721">
    <property type="taxonomic scope" value="Eukaryota"/>
</dbReference>